<organism evidence="6 7">
    <name type="scientific">Candidatus Magasanikbacteria bacterium RIFOXYB1_FULL_40_15</name>
    <dbReference type="NCBI Taxonomy" id="1798697"/>
    <lineage>
        <taxon>Bacteria</taxon>
        <taxon>Candidatus Magasanikiibacteriota</taxon>
    </lineage>
</organism>
<evidence type="ECO:0000256" key="3">
    <source>
        <dbReference type="ARBA" id="ARBA00022960"/>
    </source>
</evidence>
<gene>
    <name evidence="6" type="ORF">A2373_01965</name>
</gene>
<dbReference type="InterPro" id="IPR007221">
    <property type="entry name" value="MreC"/>
</dbReference>
<dbReference type="GO" id="GO:0008360">
    <property type="term" value="P:regulation of cell shape"/>
    <property type="evidence" value="ECO:0007669"/>
    <property type="project" value="UniProtKB-KW"/>
</dbReference>
<evidence type="ECO:0000256" key="2">
    <source>
        <dbReference type="ARBA" id="ARBA00013855"/>
    </source>
</evidence>
<dbReference type="PIRSF" id="PIRSF038471">
    <property type="entry name" value="MreC"/>
    <property type="match status" value="1"/>
</dbReference>
<name>A0A1F6NJ61_9BACT</name>
<dbReference type="Gene3D" id="2.40.10.350">
    <property type="entry name" value="Rod shape-determining protein MreC, domain 2"/>
    <property type="match status" value="1"/>
</dbReference>
<feature type="domain" description="Rod shape-determining protein MreC beta-barrel core" evidence="5">
    <location>
        <begin position="113"/>
        <end position="260"/>
    </location>
</feature>
<dbReference type="STRING" id="1798697.A2373_01965"/>
<dbReference type="AlphaFoldDB" id="A0A1F6NJ61"/>
<comment type="caution">
    <text evidence="6">The sequence shown here is derived from an EMBL/GenBank/DDBJ whole genome shotgun (WGS) entry which is preliminary data.</text>
</comment>
<dbReference type="InterPro" id="IPR055342">
    <property type="entry name" value="MreC_beta-barrel_core"/>
</dbReference>
<evidence type="ECO:0000259" key="5">
    <source>
        <dbReference type="Pfam" id="PF04085"/>
    </source>
</evidence>
<dbReference type="NCBIfam" id="TIGR00219">
    <property type="entry name" value="mreC"/>
    <property type="match status" value="1"/>
</dbReference>
<dbReference type="EMBL" id="MFQS01000009">
    <property type="protein sequence ID" value="OGH83863.1"/>
    <property type="molecule type" value="Genomic_DNA"/>
</dbReference>
<comment type="similarity">
    <text evidence="1">Belongs to the MreC family.</text>
</comment>
<evidence type="ECO:0000313" key="7">
    <source>
        <dbReference type="Proteomes" id="UP000176300"/>
    </source>
</evidence>
<dbReference type="PANTHER" id="PTHR34138:SF1">
    <property type="entry name" value="CELL SHAPE-DETERMINING PROTEIN MREC"/>
    <property type="match status" value="1"/>
</dbReference>
<dbReference type="GO" id="GO:0005886">
    <property type="term" value="C:plasma membrane"/>
    <property type="evidence" value="ECO:0007669"/>
    <property type="project" value="TreeGrafter"/>
</dbReference>
<dbReference type="Gene3D" id="2.40.10.340">
    <property type="entry name" value="Rod shape-determining protein MreC, domain 1"/>
    <property type="match status" value="1"/>
</dbReference>
<sequence length="263" mass="29104">MRYRNIIIIFSVVFIIILLRHFGATGWADRKIRFLFNLGSSAVYNISVSYNGGASRFNSVDDLKKGYVELLDKYNKNVVDQTELALLKEENAGLRELMGFLERNDLSFLGAEVISKSSDALRNTIVINRGSKDGVAMNMPVITGGGFYIGKIRKVELNSSVVQLINDQYSKIAATVLNNNKSIGVVEGGFGLSLQMNFIPQNEDILVGNDVITSGLEAEIPYGLILGRVDIVEKEPYQPFQKAILSPYIDLNKIRTVSVLLSS</sequence>
<reference evidence="6 7" key="1">
    <citation type="journal article" date="2016" name="Nat. Commun.">
        <title>Thousands of microbial genomes shed light on interconnected biogeochemical processes in an aquifer system.</title>
        <authorList>
            <person name="Anantharaman K."/>
            <person name="Brown C.T."/>
            <person name="Hug L.A."/>
            <person name="Sharon I."/>
            <person name="Castelle C.J."/>
            <person name="Probst A.J."/>
            <person name="Thomas B.C."/>
            <person name="Singh A."/>
            <person name="Wilkins M.J."/>
            <person name="Karaoz U."/>
            <person name="Brodie E.L."/>
            <person name="Williams K.H."/>
            <person name="Hubbard S.S."/>
            <person name="Banfield J.F."/>
        </authorList>
    </citation>
    <scope>NUCLEOTIDE SEQUENCE [LARGE SCALE GENOMIC DNA]</scope>
</reference>
<evidence type="ECO:0000313" key="6">
    <source>
        <dbReference type="EMBL" id="OGH83863.1"/>
    </source>
</evidence>
<evidence type="ECO:0000256" key="1">
    <source>
        <dbReference type="ARBA" id="ARBA00009369"/>
    </source>
</evidence>
<dbReference type="Proteomes" id="UP000176300">
    <property type="component" value="Unassembled WGS sequence"/>
</dbReference>
<dbReference type="Pfam" id="PF04085">
    <property type="entry name" value="MreC"/>
    <property type="match status" value="1"/>
</dbReference>
<dbReference type="InterPro" id="IPR042177">
    <property type="entry name" value="Cell/Rod_1"/>
</dbReference>
<protein>
    <recommendedName>
        <fullName evidence="2">Cell shape-determining protein MreC</fullName>
    </recommendedName>
    <alternativeName>
        <fullName evidence="4">Cell shape protein MreC</fullName>
    </alternativeName>
</protein>
<evidence type="ECO:0000256" key="4">
    <source>
        <dbReference type="ARBA" id="ARBA00032089"/>
    </source>
</evidence>
<proteinExistence type="inferred from homology"/>
<accession>A0A1F6NJ61</accession>
<keyword evidence="3" id="KW-0133">Cell shape</keyword>
<dbReference type="InterPro" id="IPR042175">
    <property type="entry name" value="Cell/Rod_MreC_2"/>
</dbReference>
<dbReference type="PANTHER" id="PTHR34138">
    <property type="entry name" value="CELL SHAPE-DETERMINING PROTEIN MREC"/>
    <property type="match status" value="1"/>
</dbReference>